<dbReference type="RefSeq" id="WP_091675738.1">
    <property type="nucleotide sequence ID" value="NZ_FOSN01000001.1"/>
</dbReference>
<keyword evidence="9 10" id="KW-0472">Membrane</keyword>
<dbReference type="Proteomes" id="UP000198755">
    <property type="component" value="Unassembled WGS sequence"/>
</dbReference>
<dbReference type="InterPro" id="IPR003148">
    <property type="entry name" value="RCK_N"/>
</dbReference>
<dbReference type="GO" id="GO:0015297">
    <property type="term" value="F:antiporter activity"/>
    <property type="evidence" value="ECO:0007669"/>
    <property type="project" value="UniProtKB-KW"/>
</dbReference>
<feature type="domain" description="Cation/H+ exchanger transmembrane" evidence="11">
    <location>
        <begin position="17"/>
        <end position="378"/>
    </location>
</feature>
<evidence type="ECO:0000259" key="12">
    <source>
        <dbReference type="Pfam" id="PF02254"/>
    </source>
</evidence>
<dbReference type="InterPro" id="IPR036291">
    <property type="entry name" value="NAD(P)-bd_dom_sf"/>
</dbReference>
<feature type="transmembrane region" description="Helical" evidence="10">
    <location>
        <begin position="361"/>
        <end position="379"/>
    </location>
</feature>
<evidence type="ECO:0000256" key="1">
    <source>
        <dbReference type="ARBA" id="ARBA00004141"/>
    </source>
</evidence>
<dbReference type="PANTHER" id="PTHR46157">
    <property type="entry name" value="K(+) EFFLUX ANTIPORTER 3, CHLOROPLASTIC"/>
    <property type="match status" value="1"/>
</dbReference>
<evidence type="ECO:0000256" key="6">
    <source>
        <dbReference type="ARBA" id="ARBA00022958"/>
    </source>
</evidence>
<keyword evidence="5 10" id="KW-0812">Transmembrane</keyword>
<evidence type="ECO:0000313" key="13">
    <source>
        <dbReference type="EMBL" id="SFJ98144.1"/>
    </source>
</evidence>
<evidence type="ECO:0000256" key="9">
    <source>
        <dbReference type="ARBA" id="ARBA00023136"/>
    </source>
</evidence>
<dbReference type="EMBL" id="FOSN01000001">
    <property type="protein sequence ID" value="SFJ98144.1"/>
    <property type="molecule type" value="Genomic_DNA"/>
</dbReference>
<dbReference type="SUPFAM" id="SSF51735">
    <property type="entry name" value="NAD(P)-binding Rossmann-fold domains"/>
    <property type="match status" value="1"/>
</dbReference>
<feature type="domain" description="RCK N-terminal" evidence="12">
    <location>
        <begin position="410"/>
        <end position="523"/>
    </location>
</feature>
<dbReference type="STRING" id="1612308.SAMN05444581_10168"/>
<dbReference type="GO" id="GO:1902600">
    <property type="term" value="P:proton transmembrane transport"/>
    <property type="evidence" value="ECO:0007669"/>
    <property type="project" value="InterPro"/>
</dbReference>
<keyword evidence="3" id="KW-0050">Antiport</keyword>
<feature type="transmembrane region" description="Helical" evidence="10">
    <location>
        <begin position="275"/>
        <end position="293"/>
    </location>
</feature>
<keyword evidence="6" id="KW-0630">Potassium</keyword>
<evidence type="ECO:0000256" key="5">
    <source>
        <dbReference type="ARBA" id="ARBA00022692"/>
    </source>
</evidence>
<dbReference type="Gene3D" id="3.40.50.720">
    <property type="entry name" value="NAD(P)-binding Rossmann-like Domain"/>
    <property type="match status" value="1"/>
</dbReference>
<name>A0A1I3VRW3_9HYPH</name>
<keyword evidence="14" id="KW-1185">Reference proteome</keyword>
<reference evidence="13 14" key="1">
    <citation type="submission" date="2016-10" db="EMBL/GenBank/DDBJ databases">
        <authorList>
            <person name="de Groot N.N."/>
        </authorList>
    </citation>
    <scope>NUCLEOTIDE SEQUENCE [LARGE SCALE GENOMIC DNA]</scope>
    <source>
        <strain evidence="13 14">NE2</strain>
    </source>
</reference>
<comment type="subcellular location">
    <subcellularLocation>
        <location evidence="1">Membrane</location>
        <topology evidence="1">Multi-pass membrane protein</topology>
    </subcellularLocation>
</comment>
<evidence type="ECO:0000256" key="7">
    <source>
        <dbReference type="ARBA" id="ARBA00022989"/>
    </source>
</evidence>
<dbReference type="InterPro" id="IPR038770">
    <property type="entry name" value="Na+/solute_symporter_sf"/>
</dbReference>
<organism evidence="13 14">
    <name type="scientific">Methylocapsa palsarum</name>
    <dbReference type="NCBI Taxonomy" id="1612308"/>
    <lineage>
        <taxon>Bacteria</taxon>
        <taxon>Pseudomonadati</taxon>
        <taxon>Pseudomonadota</taxon>
        <taxon>Alphaproteobacteria</taxon>
        <taxon>Hyphomicrobiales</taxon>
        <taxon>Beijerinckiaceae</taxon>
        <taxon>Methylocapsa</taxon>
    </lineage>
</organism>
<evidence type="ECO:0000256" key="10">
    <source>
        <dbReference type="SAM" id="Phobius"/>
    </source>
</evidence>
<keyword evidence="8" id="KW-0406">Ion transport</keyword>
<proteinExistence type="predicted"/>
<keyword evidence="4" id="KW-0633">Potassium transport</keyword>
<gene>
    <name evidence="13" type="ORF">SAMN05444581_10168</name>
</gene>
<dbReference type="GO" id="GO:0016020">
    <property type="term" value="C:membrane"/>
    <property type="evidence" value="ECO:0007669"/>
    <property type="project" value="UniProtKB-SubCell"/>
</dbReference>
<evidence type="ECO:0000259" key="11">
    <source>
        <dbReference type="Pfam" id="PF00999"/>
    </source>
</evidence>
<evidence type="ECO:0000256" key="3">
    <source>
        <dbReference type="ARBA" id="ARBA00022449"/>
    </source>
</evidence>
<feature type="transmembrane region" description="Helical" evidence="10">
    <location>
        <begin position="36"/>
        <end position="54"/>
    </location>
</feature>
<evidence type="ECO:0000313" key="14">
    <source>
        <dbReference type="Proteomes" id="UP000198755"/>
    </source>
</evidence>
<feature type="transmembrane region" description="Helical" evidence="10">
    <location>
        <begin position="147"/>
        <end position="169"/>
    </location>
</feature>
<keyword evidence="2" id="KW-0813">Transport</keyword>
<evidence type="ECO:0000256" key="2">
    <source>
        <dbReference type="ARBA" id="ARBA00022448"/>
    </source>
</evidence>
<dbReference type="OrthoDB" id="9781411at2"/>
<feature type="transmembrane region" description="Helical" evidence="10">
    <location>
        <begin position="60"/>
        <end position="79"/>
    </location>
</feature>
<feature type="transmembrane region" description="Helical" evidence="10">
    <location>
        <begin position="6"/>
        <end position="27"/>
    </location>
</feature>
<dbReference type="Pfam" id="PF02254">
    <property type="entry name" value="TrkA_N"/>
    <property type="match status" value="1"/>
</dbReference>
<evidence type="ECO:0000256" key="8">
    <source>
        <dbReference type="ARBA" id="ARBA00023065"/>
    </source>
</evidence>
<dbReference type="Pfam" id="PF00999">
    <property type="entry name" value="Na_H_Exchanger"/>
    <property type="match status" value="1"/>
</dbReference>
<evidence type="ECO:0000256" key="4">
    <source>
        <dbReference type="ARBA" id="ARBA00022538"/>
    </source>
</evidence>
<feature type="transmembrane region" description="Helical" evidence="10">
    <location>
        <begin position="118"/>
        <end position="140"/>
    </location>
</feature>
<feature type="transmembrane region" description="Helical" evidence="10">
    <location>
        <begin position="181"/>
        <end position="207"/>
    </location>
</feature>
<sequence length="569" mass="59520">MEHPVPILASLAPVLALLFGGVVSAVVCRAARLSPIVGYLALGIGLQASGVQLFQVTPTVSLLAELGVVFLLFDIGLHFSLGHIKEQAGDIFGFGPVQVSLGALGLGGLAILGGMAPLPAFLLGATLALSSTAVVARLIAERGQQNCPVGLTATAILIFQDVAAIFLLIVVNELGGDGGAILPHLALALVKAAGAFGVAVVLARIVVRPLFDLIARTNNEEVFTASALLVALAASWATGSIGLSLTLGAFLGGMIIAETPYRPIIQAETKPFRGLLLGFFFISVGLTLNLSALRDLWPQVIGATLALIATKVLTNALSSLLFRWSGPGSLQLGFLLAQGSEFAFVILSLPPMRQLIGDEATSVVIAAVALSLVLTPTLAQLGRSLAGRLRARRRTAIDSEELERDLAAPVMIVGMGQTGRTVADALNEFEIGYQAIERDQSRYADAIADGYAVFFGDGADPRIWEPVQMHQRKIAVITEPTLEISRALTPLADQYYPDLKRFAAISDAASIEDFLAAGLTPVVDRSMPPGLDMAAAVLSDLGVDGAAVGTWMRRQQDRALDALSEAKAA</sequence>
<feature type="transmembrane region" description="Helical" evidence="10">
    <location>
        <begin position="300"/>
        <end position="322"/>
    </location>
</feature>
<dbReference type="PANTHER" id="PTHR46157:SF4">
    <property type="entry name" value="K(+) EFFLUX ANTIPORTER 3, CHLOROPLASTIC"/>
    <property type="match status" value="1"/>
</dbReference>
<feature type="transmembrane region" description="Helical" evidence="10">
    <location>
        <begin position="91"/>
        <end position="112"/>
    </location>
</feature>
<accession>A0A1I3VRW3</accession>
<protein>
    <submittedName>
        <fullName evidence="13">Monovalent cation:H+ antiporter-2, CPA2 family</fullName>
    </submittedName>
</protein>
<feature type="transmembrane region" description="Helical" evidence="10">
    <location>
        <begin position="228"/>
        <end position="255"/>
    </location>
</feature>
<dbReference type="Gene3D" id="1.20.1530.20">
    <property type="match status" value="1"/>
</dbReference>
<dbReference type="InterPro" id="IPR006153">
    <property type="entry name" value="Cation/H_exchanger_TM"/>
</dbReference>
<dbReference type="GO" id="GO:0006813">
    <property type="term" value="P:potassium ion transport"/>
    <property type="evidence" value="ECO:0007669"/>
    <property type="project" value="UniProtKB-KW"/>
</dbReference>
<keyword evidence="7 10" id="KW-1133">Transmembrane helix</keyword>
<dbReference type="AlphaFoldDB" id="A0A1I3VRW3"/>